<dbReference type="EMBL" id="LXQD01000098">
    <property type="protein sequence ID" value="RCJ38383.1"/>
    <property type="molecule type" value="Genomic_DNA"/>
</dbReference>
<dbReference type="AlphaFoldDB" id="A0A367RRR6"/>
<evidence type="ECO:0000313" key="1">
    <source>
        <dbReference type="EMBL" id="RCJ38383.1"/>
    </source>
</evidence>
<reference evidence="1" key="1">
    <citation type="submission" date="2016-04" db="EMBL/GenBank/DDBJ databases">
        <authorList>
            <person name="Tabuchi Yagui T.R."/>
        </authorList>
    </citation>
    <scope>NUCLEOTIDE SEQUENCE [LARGE SCALE GENOMIC DNA]</scope>
    <source>
        <strain evidence="1">NIES-26</strain>
    </source>
</reference>
<evidence type="ECO:0000313" key="2">
    <source>
        <dbReference type="Proteomes" id="UP000252107"/>
    </source>
</evidence>
<name>A0A367RRR6_9NOSO</name>
<gene>
    <name evidence="1" type="ORF">A6770_13640</name>
</gene>
<proteinExistence type="predicted"/>
<comment type="caution">
    <text evidence="1">The sequence shown here is derived from an EMBL/GenBank/DDBJ whole genome shotgun (WGS) entry which is preliminary data.</text>
</comment>
<sequence>MTVLESKAMNFGQIERESLCGELWTLWQENKLPYHLQLLVEREQQDQGKRDIWECPSQEPSNKSIHVSFDNNFSHSIKI</sequence>
<organism evidence="1 2">
    <name type="scientific">Nostoc minutum NIES-26</name>
    <dbReference type="NCBI Taxonomy" id="1844469"/>
    <lineage>
        <taxon>Bacteria</taxon>
        <taxon>Bacillati</taxon>
        <taxon>Cyanobacteriota</taxon>
        <taxon>Cyanophyceae</taxon>
        <taxon>Nostocales</taxon>
        <taxon>Nostocaceae</taxon>
        <taxon>Nostoc</taxon>
    </lineage>
</organism>
<protein>
    <submittedName>
        <fullName evidence="1">Uncharacterized protein</fullName>
    </submittedName>
</protein>
<dbReference type="Proteomes" id="UP000252107">
    <property type="component" value="Unassembled WGS sequence"/>
</dbReference>
<accession>A0A367RRR6</accession>
<keyword evidence="2" id="KW-1185">Reference proteome</keyword>